<keyword evidence="2" id="KW-1185">Reference proteome</keyword>
<gene>
    <name evidence="1" type="ORF">IGS68_05865</name>
</gene>
<dbReference type="Proteomes" id="UP000595197">
    <property type="component" value="Chromosome"/>
</dbReference>
<protein>
    <submittedName>
        <fullName evidence="1">Uncharacterized protein</fullName>
    </submittedName>
</protein>
<evidence type="ECO:0000313" key="2">
    <source>
        <dbReference type="Proteomes" id="UP000595197"/>
    </source>
</evidence>
<evidence type="ECO:0000313" key="1">
    <source>
        <dbReference type="EMBL" id="QQP90750.1"/>
    </source>
</evidence>
<organism evidence="1 2">
    <name type="scientific">Skermanella cutis</name>
    <dbReference type="NCBI Taxonomy" id="2775420"/>
    <lineage>
        <taxon>Bacteria</taxon>
        <taxon>Pseudomonadati</taxon>
        <taxon>Pseudomonadota</taxon>
        <taxon>Alphaproteobacteria</taxon>
        <taxon>Rhodospirillales</taxon>
        <taxon>Azospirillaceae</taxon>
        <taxon>Skermanella</taxon>
    </lineage>
</organism>
<sequence>MSEQELYEAFRTAFIASGKSMGEEMKGLSCLYRNWRHQTDVPAEEAQKAA</sequence>
<dbReference type="EMBL" id="CP067420">
    <property type="protein sequence ID" value="QQP90750.1"/>
    <property type="molecule type" value="Genomic_DNA"/>
</dbReference>
<dbReference type="RefSeq" id="WP_201078051.1">
    <property type="nucleotide sequence ID" value="NZ_CP067420.1"/>
</dbReference>
<reference evidence="1" key="1">
    <citation type="submission" date="2021-02" db="EMBL/GenBank/DDBJ databases">
        <title>Skermanella TT6 skin isolate.</title>
        <authorList>
            <person name="Lee K."/>
            <person name="Ganzorig M."/>
        </authorList>
    </citation>
    <scope>NUCLEOTIDE SEQUENCE</scope>
    <source>
        <strain evidence="1">TT6</strain>
    </source>
</reference>
<accession>A0ABX7BAX6</accession>
<proteinExistence type="predicted"/>
<name>A0ABX7BAX6_9PROT</name>